<feature type="chain" id="PRO_5008265575" evidence="3">
    <location>
        <begin position="25"/>
        <end position="383"/>
    </location>
</feature>
<accession>A0A194SAY0</accession>
<feature type="compositionally biased region" description="Low complexity" evidence="2">
    <location>
        <begin position="347"/>
        <end position="356"/>
    </location>
</feature>
<dbReference type="Proteomes" id="UP000053890">
    <property type="component" value="Unassembled WGS sequence"/>
</dbReference>
<dbReference type="AlphaFoldDB" id="A0A194SAY0"/>
<evidence type="ECO:0000313" key="5">
    <source>
        <dbReference type="Proteomes" id="UP000053890"/>
    </source>
</evidence>
<dbReference type="Gene3D" id="3.40.50.1110">
    <property type="entry name" value="SGNH hydrolase"/>
    <property type="match status" value="1"/>
</dbReference>
<dbReference type="GeneID" id="28976355"/>
<dbReference type="PANTHER" id="PTHR45648:SF22">
    <property type="entry name" value="GDSL LIPASE_ACYLHYDROLASE FAMILY PROTEIN (AFU_ORTHOLOGUE AFUA_4G14700)"/>
    <property type="match status" value="1"/>
</dbReference>
<dbReference type="GO" id="GO:0016788">
    <property type="term" value="F:hydrolase activity, acting on ester bonds"/>
    <property type="evidence" value="ECO:0007669"/>
    <property type="project" value="InterPro"/>
</dbReference>
<evidence type="ECO:0000313" key="4">
    <source>
        <dbReference type="EMBL" id="KPV77749.1"/>
    </source>
</evidence>
<feature type="region of interest" description="Disordered" evidence="2">
    <location>
        <begin position="331"/>
        <end position="360"/>
    </location>
</feature>
<evidence type="ECO:0000256" key="3">
    <source>
        <dbReference type="SAM" id="SignalP"/>
    </source>
</evidence>
<feature type="signal peptide" evidence="3">
    <location>
        <begin position="1"/>
        <end position="24"/>
    </location>
</feature>
<evidence type="ECO:0000256" key="1">
    <source>
        <dbReference type="ARBA" id="ARBA00022801"/>
    </source>
</evidence>
<keyword evidence="5" id="KW-1185">Reference proteome</keyword>
<dbReference type="InterPro" id="IPR001087">
    <property type="entry name" value="GDSL"/>
</dbReference>
<dbReference type="OrthoDB" id="1600564at2759"/>
<dbReference type="SUPFAM" id="SSF52266">
    <property type="entry name" value="SGNH hydrolase"/>
    <property type="match status" value="1"/>
</dbReference>
<proteinExistence type="predicted"/>
<dbReference type="STRING" id="578459.A0A194SAY0"/>
<keyword evidence="1" id="KW-0378">Hydrolase</keyword>
<dbReference type="EMBL" id="KQ474074">
    <property type="protein sequence ID" value="KPV77749.1"/>
    <property type="molecule type" value="Genomic_DNA"/>
</dbReference>
<evidence type="ECO:0000256" key="2">
    <source>
        <dbReference type="SAM" id="MobiDB-lite"/>
    </source>
</evidence>
<gene>
    <name evidence="4" type="ORF">RHOBADRAFT_51564</name>
</gene>
<organism evidence="4 5">
    <name type="scientific">Rhodotorula graminis (strain WP1)</name>
    <dbReference type="NCBI Taxonomy" id="578459"/>
    <lineage>
        <taxon>Eukaryota</taxon>
        <taxon>Fungi</taxon>
        <taxon>Dikarya</taxon>
        <taxon>Basidiomycota</taxon>
        <taxon>Pucciniomycotina</taxon>
        <taxon>Microbotryomycetes</taxon>
        <taxon>Sporidiobolales</taxon>
        <taxon>Sporidiobolaceae</taxon>
        <taxon>Rhodotorula</taxon>
    </lineage>
</organism>
<dbReference type="OMA" id="WIQQYSN"/>
<dbReference type="PANTHER" id="PTHR45648">
    <property type="entry name" value="GDSL LIPASE/ACYLHYDROLASE FAMILY PROTEIN (AFU_ORTHOLOGUE AFUA_4G14700)"/>
    <property type="match status" value="1"/>
</dbReference>
<name>A0A194SAY0_RHOGW</name>
<sequence>MLGLAALAAAGVTLLGSLVAPSSAAAAPALPSFASIETLFSFGDSYSTVGYKPQDGLLPLPGVGGTTSGGYNWVQFLAFMQNASYFDFAQSAATVNNSIIHINRGETPPSFDIQLATFEEYFAGAEPEIPWTSDKSLFTVFFGINDIGFTVLQDSHNASEIVPKIVQSYEASVSQLYDRGARKFLLILMPPTYRTPYIKSFGAETVAKFNTTIDLYVSTLTTAVADLSTRYPDASFVTYDTAPMFNAILDDAAAYGFSISSTSCWAYWNKHDPELDLPSCEAPLAEYAWADDYHPTWGVHKLVAEDIAKTLTGSVPSIVAAPPDGRTISRRAAQPARKAIRRRRPGHGSARGSGASAHDEAAHALMRERMRRSWAGLAMAGED</sequence>
<dbReference type="RefSeq" id="XP_018273798.1">
    <property type="nucleotide sequence ID" value="XM_018415907.1"/>
</dbReference>
<protein>
    <submittedName>
        <fullName evidence="4">Carbohydrate esterase family 16 protein</fullName>
    </submittedName>
</protein>
<reference evidence="4 5" key="1">
    <citation type="journal article" date="2015" name="Front. Microbiol.">
        <title>Genome sequence of the plant growth promoting endophytic yeast Rhodotorula graminis WP1.</title>
        <authorList>
            <person name="Firrincieli A."/>
            <person name="Otillar R."/>
            <person name="Salamov A."/>
            <person name="Schmutz J."/>
            <person name="Khan Z."/>
            <person name="Redman R.S."/>
            <person name="Fleck N.D."/>
            <person name="Lindquist E."/>
            <person name="Grigoriev I.V."/>
            <person name="Doty S.L."/>
        </authorList>
    </citation>
    <scope>NUCLEOTIDE SEQUENCE [LARGE SCALE GENOMIC DNA]</scope>
    <source>
        <strain evidence="4 5">WP1</strain>
    </source>
</reference>
<dbReference type="InterPro" id="IPR036514">
    <property type="entry name" value="SGNH_hydro_sf"/>
</dbReference>
<keyword evidence="3" id="KW-0732">Signal</keyword>
<dbReference type="InterPro" id="IPR051058">
    <property type="entry name" value="GDSL_Est/Lipase"/>
</dbReference>
<dbReference type="Pfam" id="PF00657">
    <property type="entry name" value="Lipase_GDSL"/>
    <property type="match status" value="1"/>
</dbReference>
<dbReference type="CDD" id="cd01846">
    <property type="entry name" value="fatty_acyltransferase_like"/>
    <property type="match status" value="1"/>
</dbReference>